<evidence type="ECO:0000313" key="2">
    <source>
        <dbReference type="Proteomes" id="UP001529510"/>
    </source>
</evidence>
<proteinExistence type="predicted"/>
<protein>
    <submittedName>
        <fullName evidence="1">Uncharacterized protein</fullName>
    </submittedName>
</protein>
<dbReference type="Proteomes" id="UP001529510">
    <property type="component" value="Unassembled WGS sequence"/>
</dbReference>
<keyword evidence="2" id="KW-1185">Reference proteome</keyword>
<reference evidence="1 2" key="1">
    <citation type="submission" date="2024-05" db="EMBL/GenBank/DDBJ databases">
        <title>Genome sequencing and assembly of Indian major carp, Cirrhinus mrigala (Hamilton, 1822).</title>
        <authorList>
            <person name="Mohindra V."/>
            <person name="Chowdhury L.M."/>
            <person name="Lal K."/>
            <person name="Jena J.K."/>
        </authorList>
    </citation>
    <scope>NUCLEOTIDE SEQUENCE [LARGE SCALE GENOMIC DNA]</scope>
    <source>
        <strain evidence="1">CM1030</strain>
        <tissue evidence="1">Blood</tissue>
    </source>
</reference>
<feature type="non-terminal residue" evidence="1">
    <location>
        <position position="1"/>
    </location>
</feature>
<comment type="caution">
    <text evidence="1">The sequence shown here is derived from an EMBL/GenBank/DDBJ whole genome shotgun (WGS) entry which is preliminary data.</text>
</comment>
<evidence type="ECO:0000313" key="1">
    <source>
        <dbReference type="EMBL" id="KAL0178217.1"/>
    </source>
</evidence>
<gene>
    <name evidence="1" type="ORF">M9458_027111</name>
</gene>
<sequence>CRWIHAVQTHVRIKASVTLCREIFTAPAQMNTRGRHVLSYETTAKPAPAK</sequence>
<dbReference type="AlphaFoldDB" id="A0ABD0PW17"/>
<accession>A0ABD0PW17</accession>
<name>A0ABD0PW17_CIRMR</name>
<organism evidence="1 2">
    <name type="scientific">Cirrhinus mrigala</name>
    <name type="common">Mrigala</name>
    <dbReference type="NCBI Taxonomy" id="683832"/>
    <lineage>
        <taxon>Eukaryota</taxon>
        <taxon>Metazoa</taxon>
        <taxon>Chordata</taxon>
        <taxon>Craniata</taxon>
        <taxon>Vertebrata</taxon>
        <taxon>Euteleostomi</taxon>
        <taxon>Actinopterygii</taxon>
        <taxon>Neopterygii</taxon>
        <taxon>Teleostei</taxon>
        <taxon>Ostariophysi</taxon>
        <taxon>Cypriniformes</taxon>
        <taxon>Cyprinidae</taxon>
        <taxon>Labeoninae</taxon>
        <taxon>Labeonini</taxon>
        <taxon>Cirrhinus</taxon>
    </lineage>
</organism>
<feature type="non-terminal residue" evidence="1">
    <location>
        <position position="50"/>
    </location>
</feature>
<dbReference type="EMBL" id="JAMKFB020000013">
    <property type="protein sequence ID" value="KAL0178217.1"/>
    <property type="molecule type" value="Genomic_DNA"/>
</dbReference>